<evidence type="ECO:0000313" key="1">
    <source>
        <dbReference type="EMBL" id="CAI9773529.1"/>
    </source>
</evidence>
<sequence>MKSSTKSLLEKLFPKVPFSSENPVAQASTNEIVKMIEMHIVSYVIPPNHLFCCSNKALGNDIFQWNIAKSDIVIKIGLRNGSHSFVEARATGFSEENGTLGNSFSSSDLMLLFISDAVQVCASKRLWKNVVIGILVVYNSLTEDSKKDIETAYSFLAI</sequence>
<dbReference type="EMBL" id="OU503047">
    <property type="protein sequence ID" value="CAI9773529.1"/>
    <property type="molecule type" value="Genomic_DNA"/>
</dbReference>
<dbReference type="Gene3D" id="3.40.50.720">
    <property type="entry name" value="NAD(P)-binding Rossmann-like Domain"/>
    <property type="match status" value="1"/>
</dbReference>
<organism evidence="1 2">
    <name type="scientific">Fraxinus pennsylvanica</name>
    <dbReference type="NCBI Taxonomy" id="56036"/>
    <lineage>
        <taxon>Eukaryota</taxon>
        <taxon>Viridiplantae</taxon>
        <taxon>Streptophyta</taxon>
        <taxon>Embryophyta</taxon>
        <taxon>Tracheophyta</taxon>
        <taxon>Spermatophyta</taxon>
        <taxon>Magnoliopsida</taxon>
        <taxon>eudicotyledons</taxon>
        <taxon>Gunneridae</taxon>
        <taxon>Pentapetalae</taxon>
        <taxon>asterids</taxon>
        <taxon>lamiids</taxon>
        <taxon>Lamiales</taxon>
        <taxon>Oleaceae</taxon>
        <taxon>Oleeae</taxon>
        <taxon>Fraxinus</taxon>
    </lineage>
</organism>
<protein>
    <submittedName>
        <fullName evidence="1">Uncharacterized protein</fullName>
    </submittedName>
</protein>
<dbReference type="AlphaFoldDB" id="A0AAD2E1C0"/>
<name>A0AAD2E1C0_9LAMI</name>
<keyword evidence="2" id="KW-1185">Reference proteome</keyword>
<reference evidence="1" key="1">
    <citation type="submission" date="2023-05" db="EMBL/GenBank/DDBJ databases">
        <authorList>
            <person name="Huff M."/>
        </authorList>
    </citation>
    <scope>NUCLEOTIDE SEQUENCE</scope>
</reference>
<evidence type="ECO:0000313" key="2">
    <source>
        <dbReference type="Proteomes" id="UP000834106"/>
    </source>
</evidence>
<proteinExistence type="predicted"/>
<accession>A0AAD2E1C0</accession>
<gene>
    <name evidence="1" type="ORF">FPE_LOCUS20959</name>
</gene>
<dbReference type="Proteomes" id="UP000834106">
    <property type="component" value="Chromosome 12"/>
</dbReference>